<keyword evidence="1" id="KW-0371">Homeobox</keyword>
<evidence type="ECO:0000313" key="5">
    <source>
        <dbReference type="Proteomes" id="UP000827986"/>
    </source>
</evidence>
<dbReference type="AlphaFoldDB" id="A0A9D3XJR7"/>
<reference evidence="4" key="1">
    <citation type="submission" date="2021-09" db="EMBL/GenBank/DDBJ databases">
        <title>The genome of Mauremys mutica provides insights into the evolution of semi-aquatic lifestyle.</title>
        <authorList>
            <person name="Gong S."/>
            <person name="Gao Y."/>
        </authorList>
    </citation>
    <scope>NUCLEOTIDE SEQUENCE</scope>
    <source>
        <strain evidence="4">MM-2020</strain>
        <tissue evidence="4">Muscle</tissue>
    </source>
</reference>
<dbReference type="GO" id="GO:0003677">
    <property type="term" value="F:DNA binding"/>
    <property type="evidence" value="ECO:0007669"/>
    <property type="project" value="UniProtKB-KW"/>
</dbReference>
<dbReference type="EMBL" id="JAHDVG010000469">
    <property type="protein sequence ID" value="KAH1181237.1"/>
    <property type="molecule type" value="Genomic_DNA"/>
</dbReference>
<keyword evidence="1" id="KW-0238">DNA-binding</keyword>
<protein>
    <recommendedName>
        <fullName evidence="3">Homeobox domain-containing protein</fullName>
    </recommendedName>
</protein>
<gene>
    <name evidence="4" type="ORF">KIL84_002171</name>
</gene>
<comment type="caution">
    <text evidence="4">The sequence shown here is derived from an EMBL/GenBank/DDBJ whole genome shotgun (WGS) entry which is preliminary data.</text>
</comment>
<proteinExistence type="predicted"/>
<feature type="domain" description="Homeobox" evidence="3">
    <location>
        <begin position="17"/>
        <end position="74"/>
    </location>
</feature>
<name>A0A9D3XJR7_9SAUR</name>
<dbReference type="InterPro" id="IPR001356">
    <property type="entry name" value="HD"/>
</dbReference>
<comment type="subcellular location">
    <subcellularLocation>
        <location evidence="1">Nucleus</location>
    </subcellularLocation>
</comment>
<evidence type="ECO:0000313" key="4">
    <source>
        <dbReference type="EMBL" id="KAH1181237.1"/>
    </source>
</evidence>
<dbReference type="Proteomes" id="UP000827986">
    <property type="component" value="Unassembled WGS sequence"/>
</dbReference>
<dbReference type="SMART" id="SM00389">
    <property type="entry name" value="HOX"/>
    <property type="match status" value="1"/>
</dbReference>
<feature type="region of interest" description="Disordered" evidence="2">
    <location>
        <begin position="1"/>
        <end position="22"/>
    </location>
</feature>
<evidence type="ECO:0000259" key="3">
    <source>
        <dbReference type="SMART" id="SM00389"/>
    </source>
</evidence>
<dbReference type="InterPro" id="IPR009057">
    <property type="entry name" value="Homeodomain-like_sf"/>
</dbReference>
<evidence type="ECO:0000256" key="1">
    <source>
        <dbReference type="RuleBase" id="RU000682"/>
    </source>
</evidence>
<dbReference type="CDD" id="cd00086">
    <property type="entry name" value="homeodomain"/>
    <property type="match status" value="1"/>
</dbReference>
<accession>A0A9D3XJR7</accession>
<sequence>MKPKAEAKRGGSPGRASRSPRVPFSAAQIGVLEGSYRQTRYLSSGQVGELAAVLGLSETQRMQRLKEKESKGSHVAAKHFYCPEKADTIRFDFFLLEDFVAMDAVLQNVWISMKLRFFDSKRF</sequence>
<evidence type="ECO:0000256" key="2">
    <source>
        <dbReference type="SAM" id="MobiDB-lite"/>
    </source>
</evidence>
<dbReference type="GO" id="GO:0005634">
    <property type="term" value="C:nucleus"/>
    <property type="evidence" value="ECO:0007669"/>
    <property type="project" value="UniProtKB-SubCell"/>
</dbReference>
<dbReference type="SUPFAM" id="SSF46689">
    <property type="entry name" value="Homeodomain-like"/>
    <property type="match status" value="1"/>
</dbReference>
<keyword evidence="5" id="KW-1185">Reference proteome</keyword>
<keyword evidence="1" id="KW-0539">Nucleus</keyword>
<dbReference type="Gene3D" id="1.10.10.60">
    <property type="entry name" value="Homeodomain-like"/>
    <property type="match status" value="1"/>
</dbReference>
<dbReference type="Pfam" id="PF00046">
    <property type="entry name" value="Homeodomain"/>
    <property type="match status" value="1"/>
</dbReference>
<organism evidence="4 5">
    <name type="scientific">Mauremys mutica</name>
    <name type="common">yellowpond turtle</name>
    <dbReference type="NCBI Taxonomy" id="74926"/>
    <lineage>
        <taxon>Eukaryota</taxon>
        <taxon>Metazoa</taxon>
        <taxon>Chordata</taxon>
        <taxon>Craniata</taxon>
        <taxon>Vertebrata</taxon>
        <taxon>Euteleostomi</taxon>
        <taxon>Archelosauria</taxon>
        <taxon>Testudinata</taxon>
        <taxon>Testudines</taxon>
        <taxon>Cryptodira</taxon>
        <taxon>Durocryptodira</taxon>
        <taxon>Testudinoidea</taxon>
        <taxon>Geoemydidae</taxon>
        <taxon>Geoemydinae</taxon>
        <taxon>Mauremys</taxon>
    </lineage>
</organism>